<reference evidence="4 5" key="1">
    <citation type="submission" date="2022-04" db="EMBL/GenBank/DDBJ databases">
        <title>Positive selection, recombination, and allopatry shape intraspecific diversity of widespread and dominant cyanobacteria.</title>
        <authorList>
            <person name="Wei J."/>
            <person name="Shu W."/>
            <person name="Hu C."/>
        </authorList>
    </citation>
    <scope>NUCLEOTIDE SEQUENCE [LARGE SCALE GENOMIC DNA]</scope>
    <source>
        <strain evidence="4 5">AS-A4</strain>
    </source>
</reference>
<keyword evidence="2" id="KW-0012">Acyltransferase</keyword>
<keyword evidence="5" id="KW-1185">Reference proteome</keyword>
<evidence type="ECO:0000256" key="1">
    <source>
        <dbReference type="ARBA" id="ARBA00022679"/>
    </source>
</evidence>
<proteinExistence type="predicted"/>
<organism evidence="4 5">
    <name type="scientific">Stenomitos frigidus AS-A4</name>
    <dbReference type="NCBI Taxonomy" id="2933935"/>
    <lineage>
        <taxon>Bacteria</taxon>
        <taxon>Bacillati</taxon>
        <taxon>Cyanobacteriota</taxon>
        <taxon>Cyanophyceae</taxon>
        <taxon>Leptolyngbyales</taxon>
        <taxon>Leptolyngbyaceae</taxon>
        <taxon>Stenomitos</taxon>
    </lineage>
</organism>
<evidence type="ECO:0000313" key="5">
    <source>
        <dbReference type="Proteomes" id="UP001476950"/>
    </source>
</evidence>
<sequence>MNCSIRPLQAPDLATADHIFRLAFGTFIGLPEPVTFGGDASYIKHRWQTNAIGAFAAEVDGTLVGSNLATNWGSFGFFGPLSVQPDWWGKGIAQELVAVVVEQFRQEQIEQTALFTFPNSPKHHALYQKFGFYPQYLTAVMAKAVQQPAPLPPASRYTEMSVAQQAQALSDSRALTDTVFAGLDLSTEIAAVQAQRLGDTVFLWDEAGLTGFAVCHYGAETEAGSDTCYVKFGAVRSQSQAGLHFEQLLGLAESLAAAEGMSRLVAGVNTSRHEAYCRMMALGFRTEITGVAMQPANKPGYNRPDVFAVDDWR</sequence>
<protein>
    <submittedName>
        <fullName evidence="4">GNAT family N-acetyltransferase</fullName>
    </submittedName>
</protein>
<dbReference type="Pfam" id="PF00583">
    <property type="entry name" value="Acetyltransf_1"/>
    <property type="match status" value="1"/>
</dbReference>
<name>A0ABV0KGW3_9CYAN</name>
<evidence type="ECO:0000313" key="4">
    <source>
        <dbReference type="EMBL" id="MEP1058488.1"/>
    </source>
</evidence>
<dbReference type="PANTHER" id="PTHR43877">
    <property type="entry name" value="AMINOALKYLPHOSPHONATE N-ACETYLTRANSFERASE-RELATED-RELATED"/>
    <property type="match status" value="1"/>
</dbReference>
<keyword evidence="1" id="KW-0808">Transferase</keyword>
<dbReference type="SUPFAM" id="SSF55729">
    <property type="entry name" value="Acyl-CoA N-acyltransferases (Nat)"/>
    <property type="match status" value="1"/>
</dbReference>
<dbReference type="InterPro" id="IPR016181">
    <property type="entry name" value="Acyl_CoA_acyltransferase"/>
</dbReference>
<dbReference type="RefSeq" id="WP_190447763.1">
    <property type="nucleotide sequence ID" value="NZ_JAMPLM010000005.1"/>
</dbReference>
<evidence type="ECO:0000256" key="2">
    <source>
        <dbReference type="ARBA" id="ARBA00023315"/>
    </source>
</evidence>
<dbReference type="InterPro" id="IPR050832">
    <property type="entry name" value="Bact_Acetyltransf"/>
</dbReference>
<dbReference type="Gene3D" id="3.40.630.30">
    <property type="match status" value="2"/>
</dbReference>
<feature type="domain" description="N-acetyltransferase" evidence="3">
    <location>
        <begin position="3"/>
        <end position="146"/>
    </location>
</feature>
<dbReference type="Proteomes" id="UP001476950">
    <property type="component" value="Unassembled WGS sequence"/>
</dbReference>
<dbReference type="PROSITE" id="PS51186">
    <property type="entry name" value="GNAT"/>
    <property type="match status" value="1"/>
</dbReference>
<dbReference type="EMBL" id="JAMPLM010000005">
    <property type="protein sequence ID" value="MEP1058488.1"/>
    <property type="molecule type" value="Genomic_DNA"/>
</dbReference>
<evidence type="ECO:0000259" key="3">
    <source>
        <dbReference type="PROSITE" id="PS51186"/>
    </source>
</evidence>
<dbReference type="InterPro" id="IPR000182">
    <property type="entry name" value="GNAT_dom"/>
</dbReference>
<accession>A0ABV0KGW3</accession>
<dbReference type="CDD" id="cd04301">
    <property type="entry name" value="NAT_SF"/>
    <property type="match status" value="1"/>
</dbReference>
<comment type="caution">
    <text evidence="4">The sequence shown here is derived from an EMBL/GenBank/DDBJ whole genome shotgun (WGS) entry which is preliminary data.</text>
</comment>
<gene>
    <name evidence="4" type="ORF">NDI38_08565</name>
</gene>